<dbReference type="EMBL" id="JACERK010000017">
    <property type="protein sequence ID" value="MBA5234775.1"/>
    <property type="molecule type" value="Genomic_DNA"/>
</dbReference>
<protein>
    <submittedName>
        <fullName evidence="1">Type II toxin-antitoxin system RelE/ParE family toxin</fullName>
    </submittedName>
</protein>
<evidence type="ECO:0000313" key="2">
    <source>
        <dbReference type="Proteomes" id="UP000530038"/>
    </source>
</evidence>
<dbReference type="Pfam" id="PF05973">
    <property type="entry name" value="Gp49"/>
    <property type="match status" value="1"/>
</dbReference>
<reference evidence="1 2" key="1">
    <citation type="submission" date="2020-07" db="EMBL/GenBank/DDBJ databases">
        <title>Characterization of Pectobacterium aroidearum strains causing soft rot on Amorphophallus konjac.</title>
        <authorList>
            <person name="Xie H."/>
        </authorList>
    </citation>
    <scope>NUCLEOTIDE SEQUENCE [LARGE SCALE GENOMIC DNA]</scope>
    <source>
        <strain evidence="1 2">MY10</strain>
    </source>
</reference>
<name>A0ABR5ZJL9_9GAMM</name>
<proteinExistence type="predicted"/>
<accession>A0ABR5ZJL9</accession>
<keyword evidence="2" id="KW-1185">Reference proteome</keyword>
<sequence>MFTIQTHDAAADELVALPDAMRGRMFRLIERLATEGGNLRMPHSRSIGGGLFELRIGDANIARALYVFSKGQQIFILHAFVKKTQKTPAAAIDTARRRLQEMIDDG</sequence>
<comment type="caution">
    <text evidence="1">The sequence shown here is derived from an EMBL/GenBank/DDBJ whole genome shotgun (WGS) entry which is preliminary data.</text>
</comment>
<organism evidence="1 2">
    <name type="scientific">Pectobacterium aroidearum</name>
    <dbReference type="NCBI Taxonomy" id="1201031"/>
    <lineage>
        <taxon>Bacteria</taxon>
        <taxon>Pseudomonadati</taxon>
        <taxon>Pseudomonadota</taxon>
        <taxon>Gammaproteobacteria</taxon>
        <taxon>Enterobacterales</taxon>
        <taxon>Pectobacteriaceae</taxon>
        <taxon>Pectobacterium</taxon>
    </lineage>
</organism>
<gene>
    <name evidence="1" type="ORF">H2Y56_22090</name>
</gene>
<dbReference type="RefSeq" id="WP_181838349.1">
    <property type="nucleotide sequence ID" value="NZ_JACERK010000017.1"/>
</dbReference>
<evidence type="ECO:0000313" key="1">
    <source>
        <dbReference type="EMBL" id="MBA5234775.1"/>
    </source>
</evidence>
<dbReference type="InterPro" id="IPR009241">
    <property type="entry name" value="HigB-like"/>
</dbReference>
<dbReference type="Proteomes" id="UP000530038">
    <property type="component" value="Unassembled WGS sequence"/>
</dbReference>